<comment type="similarity">
    <text evidence="2">Belongs to the outer membrane factor (OMF) (TC 1.B.17) family.</text>
</comment>
<accession>A0ABV6L248</accession>
<dbReference type="EMBL" id="JBHLTS010000018">
    <property type="protein sequence ID" value="MFC0513809.1"/>
    <property type="molecule type" value="Genomic_DNA"/>
</dbReference>
<evidence type="ECO:0000256" key="6">
    <source>
        <dbReference type="ARBA" id="ARBA00023136"/>
    </source>
</evidence>
<comment type="caution">
    <text evidence="9">The sequence shown here is derived from an EMBL/GenBank/DDBJ whole genome shotgun (WGS) entry which is preliminary data.</text>
</comment>
<feature type="signal peptide" evidence="8">
    <location>
        <begin position="1"/>
        <end position="22"/>
    </location>
</feature>
<dbReference type="Proteomes" id="UP001589828">
    <property type="component" value="Unassembled WGS sequence"/>
</dbReference>
<feature type="chain" id="PRO_5046279487" evidence="8">
    <location>
        <begin position="23"/>
        <end position="440"/>
    </location>
</feature>
<organism evidence="9 10">
    <name type="scientific">Mucilaginibacter angelicae</name>
    <dbReference type="NCBI Taxonomy" id="869718"/>
    <lineage>
        <taxon>Bacteria</taxon>
        <taxon>Pseudomonadati</taxon>
        <taxon>Bacteroidota</taxon>
        <taxon>Sphingobacteriia</taxon>
        <taxon>Sphingobacteriales</taxon>
        <taxon>Sphingobacteriaceae</taxon>
        <taxon>Mucilaginibacter</taxon>
    </lineage>
</organism>
<reference evidence="9 10" key="1">
    <citation type="submission" date="2024-09" db="EMBL/GenBank/DDBJ databases">
        <authorList>
            <person name="Sun Q."/>
            <person name="Mori K."/>
        </authorList>
    </citation>
    <scope>NUCLEOTIDE SEQUENCE [LARGE SCALE GENOMIC DNA]</scope>
    <source>
        <strain evidence="9 10">NCAIM B.02415</strain>
    </source>
</reference>
<sequence>MKYRYRIVIVSLLLLHCSGLLAQDTLSHKMLTMKEVFNLALNNSVQLKVVEKYTELAKQKTEIDKLYRLPDISTGLNYGYISNADIWNPSFSEHQKGHIPHQFTQLTVQAAEAIFKGGEINNSIRKSTLEEQVAVLSLEKSTQDIKLLVAAQYLDIYRAINLKQVYINNAKLAESRLKNILVMQKQGIVTQNDVLRTQLTLSDLRLAIRKTDNSIAILNKQLNMVTGQADESRLIPDSTLLNEQQPAESVTSFTEAAYRENHELKIAAVENSIAETNIKLLGTDRYPEIFVFTGSALQRPFLNSIPAIDIFYNVWQAGIGVKYNISSIYQSPRKIKLGKIQLEQSKQKELLQRQNVGVDVSSRYIKYNEAIDEFTTLKSDQQSADENYRIVEKKYFNQLALITDLIDATSTKIEAETKVVNARINVVYTYYQLLKAVGTL</sequence>
<dbReference type="PANTHER" id="PTHR30026:SF23">
    <property type="entry name" value="TO APRF-PUTATIVE OUTER MEMBRANE EFFLUX PROTEIN OR SECRETED ALKALINE PHOSPHATASE-RELATED"/>
    <property type="match status" value="1"/>
</dbReference>
<dbReference type="PANTHER" id="PTHR30026">
    <property type="entry name" value="OUTER MEMBRANE PROTEIN TOLC"/>
    <property type="match status" value="1"/>
</dbReference>
<evidence type="ECO:0000256" key="7">
    <source>
        <dbReference type="ARBA" id="ARBA00023237"/>
    </source>
</evidence>
<dbReference type="RefSeq" id="WP_377021670.1">
    <property type="nucleotide sequence ID" value="NZ_JBHLTS010000018.1"/>
</dbReference>
<keyword evidence="6" id="KW-0472">Membrane</keyword>
<evidence type="ECO:0000256" key="2">
    <source>
        <dbReference type="ARBA" id="ARBA00007613"/>
    </source>
</evidence>
<dbReference type="Gene3D" id="1.20.1600.10">
    <property type="entry name" value="Outer membrane efflux proteins (OEP)"/>
    <property type="match status" value="1"/>
</dbReference>
<gene>
    <name evidence="9" type="ORF">ACFFGT_06350</name>
</gene>
<keyword evidence="10" id="KW-1185">Reference proteome</keyword>
<keyword evidence="7" id="KW-0998">Cell outer membrane</keyword>
<evidence type="ECO:0000256" key="3">
    <source>
        <dbReference type="ARBA" id="ARBA00022448"/>
    </source>
</evidence>
<evidence type="ECO:0000256" key="8">
    <source>
        <dbReference type="SAM" id="SignalP"/>
    </source>
</evidence>
<name>A0ABV6L248_9SPHI</name>
<proteinExistence type="inferred from homology"/>
<dbReference type="SUPFAM" id="SSF56954">
    <property type="entry name" value="Outer membrane efflux proteins (OEP)"/>
    <property type="match status" value="1"/>
</dbReference>
<keyword evidence="8" id="KW-0732">Signal</keyword>
<dbReference type="Pfam" id="PF02321">
    <property type="entry name" value="OEP"/>
    <property type="match status" value="1"/>
</dbReference>
<keyword evidence="4" id="KW-1134">Transmembrane beta strand</keyword>
<evidence type="ECO:0000313" key="10">
    <source>
        <dbReference type="Proteomes" id="UP001589828"/>
    </source>
</evidence>
<evidence type="ECO:0000256" key="1">
    <source>
        <dbReference type="ARBA" id="ARBA00004442"/>
    </source>
</evidence>
<dbReference type="InterPro" id="IPR051906">
    <property type="entry name" value="TolC-like"/>
</dbReference>
<evidence type="ECO:0000256" key="4">
    <source>
        <dbReference type="ARBA" id="ARBA00022452"/>
    </source>
</evidence>
<protein>
    <submittedName>
        <fullName evidence="9">TolC family protein</fullName>
    </submittedName>
</protein>
<evidence type="ECO:0000313" key="9">
    <source>
        <dbReference type="EMBL" id="MFC0513809.1"/>
    </source>
</evidence>
<evidence type="ECO:0000256" key="5">
    <source>
        <dbReference type="ARBA" id="ARBA00022692"/>
    </source>
</evidence>
<dbReference type="InterPro" id="IPR003423">
    <property type="entry name" value="OMP_efflux"/>
</dbReference>
<keyword evidence="5" id="KW-0812">Transmembrane</keyword>
<keyword evidence="3" id="KW-0813">Transport</keyword>
<comment type="subcellular location">
    <subcellularLocation>
        <location evidence="1">Cell outer membrane</location>
    </subcellularLocation>
</comment>